<dbReference type="PROSITE" id="PS51379">
    <property type="entry name" value="4FE4S_FER_2"/>
    <property type="match status" value="2"/>
</dbReference>
<dbReference type="GO" id="GO:0016020">
    <property type="term" value="C:membrane"/>
    <property type="evidence" value="ECO:0007669"/>
    <property type="project" value="InterPro"/>
</dbReference>
<dbReference type="GO" id="GO:0009060">
    <property type="term" value="P:aerobic respiration"/>
    <property type="evidence" value="ECO:0007669"/>
    <property type="project" value="TreeGrafter"/>
</dbReference>
<dbReference type="InterPro" id="IPR010226">
    <property type="entry name" value="NADH_quinone_OxRdtase_chainI"/>
</dbReference>
<feature type="domain" description="4Fe-4S ferredoxin-type" evidence="6">
    <location>
        <begin position="75"/>
        <end position="104"/>
    </location>
</feature>
<dbReference type="GO" id="GO:0003954">
    <property type="term" value="F:NADH dehydrogenase activity"/>
    <property type="evidence" value="ECO:0007669"/>
    <property type="project" value="TreeGrafter"/>
</dbReference>
<dbReference type="SUPFAM" id="SSF46548">
    <property type="entry name" value="alpha-helical ferredoxin"/>
    <property type="match status" value="1"/>
</dbReference>
<dbReference type="PANTHER" id="PTHR10849:SF35">
    <property type="entry name" value="FORMATE HYDROGENLYASE SUBUNIT 6-RELATED"/>
    <property type="match status" value="1"/>
</dbReference>
<feature type="domain" description="4Fe-4S ferredoxin-type" evidence="6">
    <location>
        <begin position="33"/>
        <end position="62"/>
    </location>
</feature>
<comment type="caution">
    <text evidence="7">The sequence shown here is derived from an EMBL/GenBank/DDBJ whole genome shotgun (WGS) entry which is preliminary data.</text>
</comment>
<evidence type="ECO:0000313" key="7">
    <source>
        <dbReference type="EMBL" id="HHR96899.1"/>
    </source>
</evidence>
<dbReference type="InterPro" id="IPR017896">
    <property type="entry name" value="4Fe4S_Fe-S-bd"/>
</dbReference>
<reference evidence="7" key="1">
    <citation type="journal article" date="2020" name="mSystems">
        <title>Genome- and Community-Level Interaction Insights into Carbon Utilization and Element Cycling Functions of Hydrothermarchaeota in Hydrothermal Sediment.</title>
        <authorList>
            <person name="Zhou Z."/>
            <person name="Liu Y."/>
            <person name="Xu W."/>
            <person name="Pan J."/>
            <person name="Luo Z.H."/>
            <person name="Li M."/>
        </authorList>
    </citation>
    <scope>NUCLEOTIDE SEQUENCE [LARGE SCALE GENOMIC DNA]</scope>
    <source>
        <strain evidence="7">SpSt-1</strain>
    </source>
</reference>
<keyword evidence="5" id="KW-0411">Iron-sulfur</keyword>
<dbReference type="GO" id="GO:0051539">
    <property type="term" value="F:4 iron, 4 sulfur cluster binding"/>
    <property type="evidence" value="ECO:0007669"/>
    <property type="project" value="UniProtKB-KW"/>
</dbReference>
<name>A0A7C5Z1J7_9CREN</name>
<accession>A0A7C5Z1J7</accession>
<keyword evidence="3" id="KW-0677">Repeat</keyword>
<dbReference type="PROSITE" id="PS00198">
    <property type="entry name" value="4FE4S_FER_1"/>
    <property type="match status" value="2"/>
</dbReference>
<dbReference type="Gene3D" id="3.30.70.3270">
    <property type="match status" value="1"/>
</dbReference>
<dbReference type="Pfam" id="PF12838">
    <property type="entry name" value="Fer4_7"/>
    <property type="match status" value="1"/>
</dbReference>
<keyword evidence="1" id="KW-0004">4Fe-4S</keyword>
<protein>
    <submittedName>
        <fullName evidence="7">4Fe-4S dicluster domain-containing protein</fullName>
    </submittedName>
</protein>
<dbReference type="PANTHER" id="PTHR10849">
    <property type="entry name" value="NADH DEHYDROGENASE UBIQUINONE IRON-SULFUR PROTEIN 8, MITOCHONDRIAL"/>
    <property type="match status" value="1"/>
</dbReference>
<dbReference type="AlphaFoldDB" id="A0A7C5Z1J7"/>
<dbReference type="InterPro" id="IPR017900">
    <property type="entry name" value="4Fe4S_Fe_S_CS"/>
</dbReference>
<evidence type="ECO:0000256" key="5">
    <source>
        <dbReference type="ARBA" id="ARBA00023014"/>
    </source>
</evidence>
<dbReference type="GO" id="GO:0046872">
    <property type="term" value="F:metal ion binding"/>
    <property type="evidence" value="ECO:0007669"/>
    <property type="project" value="UniProtKB-KW"/>
</dbReference>
<evidence type="ECO:0000256" key="3">
    <source>
        <dbReference type="ARBA" id="ARBA00022737"/>
    </source>
</evidence>
<organism evidence="7">
    <name type="scientific">Ignisphaera aggregans</name>
    <dbReference type="NCBI Taxonomy" id="334771"/>
    <lineage>
        <taxon>Archaea</taxon>
        <taxon>Thermoproteota</taxon>
        <taxon>Thermoprotei</taxon>
        <taxon>Desulfurococcales</taxon>
        <taxon>Desulfurococcaceae</taxon>
        <taxon>Ignisphaera</taxon>
    </lineage>
</organism>
<keyword evidence="2" id="KW-0479">Metal-binding</keyword>
<sequence>MSIIREVIRNLLSKPITIEYPRKPTPIEKDFRGRHYADLKKCTGCSLCAIECPSSCISMEKLPENIKLKHNPRGLYPNINYMSCVFCYRCVTVCPVYAYITTNEYRLSSVKELYSKELTLQTIG</sequence>
<evidence type="ECO:0000256" key="4">
    <source>
        <dbReference type="ARBA" id="ARBA00023004"/>
    </source>
</evidence>
<gene>
    <name evidence="7" type="ORF">ENL47_08935</name>
</gene>
<evidence type="ECO:0000256" key="2">
    <source>
        <dbReference type="ARBA" id="ARBA00022723"/>
    </source>
</evidence>
<dbReference type="EMBL" id="DRUB01000176">
    <property type="protein sequence ID" value="HHR96899.1"/>
    <property type="molecule type" value="Genomic_DNA"/>
</dbReference>
<keyword evidence="4" id="KW-0408">Iron</keyword>
<evidence type="ECO:0000259" key="6">
    <source>
        <dbReference type="PROSITE" id="PS51379"/>
    </source>
</evidence>
<evidence type="ECO:0000256" key="1">
    <source>
        <dbReference type="ARBA" id="ARBA00022485"/>
    </source>
</evidence>
<proteinExistence type="predicted"/>